<protein>
    <submittedName>
        <fullName evidence="3">N-acetyltransferase</fullName>
    </submittedName>
</protein>
<dbReference type="Gene3D" id="3.40.630.30">
    <property type="match status" value="1"/>
</dbReference>
<evidence type="ECO:0000259" key="1">
    <source>
        <dbReference type="PROSITE" id="PS51186"/>
    </source>
</evidence>
<dbReference type="PANTHER" id="PTHR31435:SF9">
    <property type="entry name" value="PROTEIN NATD1"/>
    <property type="match status" value="1"/>
</dbReference>
<evidence type="ECO:0000313" key="3">
    <source>
        <dbReference type="EMBL" id="RIX34235.1"/>
    </source>
</evidence>
<proteinExistence type="predicted"/>
<dbReference type="PROSITE" id="PS51729">
    <property type="entry name" value="GNAT_YJDJ"/>
    <property type="match status" value="1"/>
</dbReference>
<dbReference type="Proteomes" id="UP000285278">
    <property type="component" value="Unassembled WGS sequence"/>
</dbReference>
<feature type="domain" description="N-acetyltransferase" evidence="1">
    <location>
        <begin position="1"/>
        <end position="94"/>
    </location>
</feature>
<dbReference type="CDD" id="cd04301">
    <property type="entry name" value="NAT_SF"/>
    <property type="match status" value="1"/>
</dbReference>
<reference evidence="3 4" key="1">
    <citation type="submission" date="2018-09" db="EMBL/GenBank/DDBJ databases">
        <title>Optimization and identification of Corynebacterium falsenii FN1-14 from fish paste.</title>
        <authorList>
            <person name="Daroonpunt R."/>
            <person name="Tanasupawat S."/>
        </authorList>
    </citation>
    <scope>NUCLEOTIDE SEQUENCE [LARGE SCALE GENOMIC DNA]</scope>
    <source>
        <strain evidence="3 4">FN1-14</strain>
    </source>
</reference>
<dbReference type="EMBL" id="QXJK01000008">
    <property type="protein sequence ID" value="RIX34235.1"/>
    <property type="molecule type" value="Genomic_DNA"/>
</dbReference>
<dbReference type="STRING" id="1451189.CFAL_02365"/>
<dbReference type="PROSITE" id="PS51186">
    <property type="entry name" value="GNAT"/>
    <property type="match status" value="1"/>
</dbReference>
<evidence type="ECO:0000259" key="2">
    <source>
        <dbReference type="PROSITE" id="PS51729"/>
    </source>
</evidence>
<gene>
    <name evidence="3" type="ORF">D3M95_07830</name>
</gene>
<dbReference type="InterPro" id="IPR000182">
    <property type="entry name" value="GNAT_dom"/>
</dbReference>
<organism evidence="3 4">
    <name type="scientific">Corynebacterium falsenii</name>
    <dbReference type="NCBI Taxonomy" id="108486"/>
    <lineage>
        <taxon>Bacteria</taxon>
        <taxon>Bacillati</taxon>
        <taxon>Actinomycetota</taxon>
        <taxon>Actinomycetes</taxon>
        <taxon>Mycobacteriales</taxon>
        <taxon>Corynebacteriaceae</taxon>
        <taxon>Corynebacterium</taxon>
    </lineage>
</organism>
<feature type="domain" description="N-acetyltransferase" evidence="2">
    <location>
        <begin position="5"/>
        <end position="92"/>
    </location>
</feature>
<name>A0A418Q605_9CORY</name>
<dbReference type="AlphaFoldDB" id="A0A418Q605"/>
<comment type="caution">
    <text evidence="3">The sequence shown here is derived from an EMBL/GenBank/DDBJ whole genome shotgun (WGS) entry which is preliminary data.</text>
</comment>
<dbReference type="GO" id="GO:0016747">
    <property type="term" value="F:acyltransferase activity, transferring groups other than amino-acyl groups"/>
    <property type="evidence" value="ECO:0007669"/>
    <property type="project" value="InterPro"/>
</dbReference>
<dbReference type="InterPro" id="IPR045057">
    <property type="entry name" value="Gcn5-rel_NAT"/>
</dbReference>
<keyword evidence="4" id="KW-1185">Reference proteome</keyword>
<dbReference type="InterPro" id="IPR016181">
    <property type="entry name" value="Acyl_CoA_acyltransferase"/>
</dbReference>
<accession>A0A418Q605</accession>
<dbReference type="PANTHER" id="PTHR31435">
    <property type="entry name" value="PROTEIN NATD1"/>
    <property type="match status" value="1"/>
</dbReference>
<dbReference type="InterPro" id="IPR031165">
    <property type="entry name" value="GNAT_YJDJ"/>
</dbReference>
<evidence type="ECO:0000313" key="4">
    <source>
        <dbReference type="Proteomes" id="UP000285278"/>
    </source>
</evidence>
<dbReference type="Pfam" id="PF14542">
    <property type="entry name" value="Acetyltransf_CG"/>
    <property type="match status" value="1"/>
</dbReference>
<dbReference type="OrthoDB" id="5405911at2"/>
<keyword evidence="3" id="KW-0808">Transferase</keyword>
<dbReference type="SUPFAM" id="SSF55729">
    <property type="entry name" value="Acyl-CoA N-acyltransferases (Nat)"/>
    <property type="match status" value="1"/>
</dbReference>
<sequence>MKKVVNDESNSRFVIEVDGNEAGFAEYKNVGDDVREFHHTVVNPDYRGQGLSKPLIMEALESTREAGYSVIPTCSAVEGFIEKNPDFQDMVHQG</sequence>
<dbReference type="RefSeq" id="WP_025402127.1">
    <property type="nucleotide sequence ID" value="NZ_CBCRUA010000010.1"/>
</dbReference>